<dbReference type="eggNOG" id="COG0667">
    <property type="taxonomic scope" value="Bacteria"/>
</dbReference>
<dbReference type="CDD" id="cd19089">
    <property type="entry name" value="AKR_AKR14A1_2"/>
    <property type="match status" value="1"/>
</dbReference>
<evidence type="ECO:0000313" key="6">
    <source>
        <dbReference type="Proteomes" id="UP000006408"/>
    </source>
</evidence>
<dbReference type="PANTHER" id="PTHR43150">
    <property type="entry name" value="HYPERKINETIC, ISOFORM M"/>
    <property type="match status" value="1"/>
</dbReference>
<comment type="similarity">
    <text evidence="1">Belongs to the shaker potassium channel beta subunit family.</text>
</comment>
<gene>
    <name evidence="5" type="ORF">BIFANG_03091</name>
</gene>
<protein>
    <submittedName>
        <fullName evidence="5">Oxidoreductase, aldo/keto reductase family protein</fullName>
    </submittedName>
</protein>
<dbReference type="Gene3D" id="3.20.20.100">
    <property type="entry name" value="NADP-dependent oxidoreductase domain"/>
    <property type="match status" value="1"/>
</dbReference>
<reference evidence="5" key="1">
    <citation type="submission" date="2009-04" db="EMBL/GenBank/DDBJ databases">
        <authorList>
            <person name="Weinstock G."/>
            <person name="Sodergren E."/>
            <person name="Clifton S."/>
            <person name="Fulton L."/>
            <person name="Fulton B."/>
            <person name="Courtney L."/>
            <person name="Fronick C."/>
            <person name="Harrison M."/>
            <person name="Strong C."/>
            <person name="Farmer C."/>
            <person name="Delahaunty K."/>
            <person name="Markovic C."/>
            <person name="Hall O."/>
            <person name="Minx P."/>
            <person name="Tomlinson C."/>
            <person name="Mitreva M."/>
            <person name="Nelson J."/>
            <person name="Hou S."/>
            <person name="Wollam A."/>
            <person name="Pepin K.H."/>
            <person name="Johnson M."/>
            <person name="Bhonagiri V."/>
            <person name="Nash W.E."/>
            <person name="Warren W."/>
            <person name="Chinwalla A."/>
            <person name="Mardis E.R."/>
            <person name="Wilson R.K."/>
        </authorList>
    </citation>
    <scope>NUCLEOTIDE SEQUENCE [LARGE SCALE GENOMIC DNA]</scope>
    <source>
        <strain evidence="5">DSM 20098</strain>
    </source>
</reference>
<evidence type="ECO:0000256" key="2">
    <source>
        <dbReference type="ARBA" id="ARBA00022857"/>
    </source>
</evidence>
<evidence type="ECO:0000259" key="4">
    <source>
        <dbReference type="Pfam" id="PF00248"/>
    </source>
</evidence>
<dbReference type="PANTHER" id="PTHR43150:SF4">
    <property type="entry name" value="L-GLYCERALDEHYDE 3-PHOSPHATE REDUCTASE"/>
    <property type="match status" value="1"/>
</dbReference>
<dbReference type="PATRIC" id="fig|518635.7.peg.1011"/>
<feature type="domain" description="NADP-dependent oxidoreductase" evidence="4">
    <location>
        <begin position="57"/>
        <end position="358"/>
    </location>
</feature>
<dbReference type="GO" id="GO:0051596">
    <property type="term" value="P:methylglyoxal catabolic process"/>
    <property type="evidence" value="ECO:0007669"/>
    <property type="project" value="TreeGrafter"/>
</dbReference>
<dbReference type="GO" id="GO:0016491">
    <property type="term" value="F:oxidoreductase activity"/>
    <property type="evidence" value="ECO:0007669"/>
    <property type="project" value="UniProtKB-KW"/>
</dbReference>
<dbReference type="InterPro" id="IPR036812">
    <property type="entry name" value="NAD(P)_OxRdtase_dom_sf"/>
</dbReference>
<evidence type="ECO:0000313" key="5">
    <source>
        <dbReference type="EMBL" id="EEP21715.1"/>
    </source>
</evidence>
<dbReference type="HOGENOM" id="CLU_023205_2_0_11"/>
<keyword evidence="6" id="KW-1185">Reference proteome</keyword>
<dbReference type="Proteomes" id="UP000006408">
    <property type="component" value="Unassembled WGS sequence"/>
</dbReference>
<keyword evidence="2" id="KW-0521">NADP</keyword>
<sequence length="361" mass="40580">MLRYGQTNEYFDWRITTNSIQRRTMLETTTVYTPSPTRYDSMTYNHSGTSGLKLPAISLGFWHNFGDITPYGTMRRIVFTAFDNGITHFDLANNYGPEPGAAEKNCGRLLHEYFQHHRDELIISTKAGYEMWPGPYGDLGSRKYLLASLDQSLERLGLDYVDVFYHHHMDSSTPLEETMGALATAVSSGKALYVGLSNYDGPTLEKAAAILDELHAPFIINQNRYNIFDRTVENNGLKEASHRLGKGLITFSPLAQGLLTDRYLNGVPADSRIAHDGRFLQESALTPEKLQQIRDLNDLAAERGQTLAEMALAWLLHDGMVTSVLVGASRPQQLLDNIGALRNTTFSDEELRRINEISKLR</sequence>
<accession>C4FFI4</accession>
<dbReference type="AlphaFoldDB" id="C4FFI4"/>
<evidence type="ECO:0000256" key="3">
    <source>
        <dbReference type="ARBA" id="ARBA00023002"/>
    </source>
</evidence>
<name>C4FFI4_9BIFI</name>
<dbReference type="Pfam" id="PF00248">
    <property type="entry name" value="Aldo_ket_red"/>
    <property type="match status" value="1"/>
</dbReference>
<organism evidence="5 6">
    <name type="scientific">Bifidobacterium angulatum DSM 20098 = JCM 7096</name>
    <dbReference type="NCBI Taxonomy" id="518635"/>
    <lineage>
        <taxon>Bacteria</taxon>
        <taxon>Bacillati</taxon>
        <taxon>Actinomycetota</taxon>
        <taxon>Actinomycetes</taxon>
        <taxon>Bifidobacteriales</taxon>
        <taxon>Bifidobacteriaceae</taxon>
        <taxon>Bifidobacterium</taxon>
    </lineage>
</organism>
<comment type="caution">
    <text evidence="5">The sequence shown here is derived from an EMBL/GenBank/DDBJ whole genome shotgun (WGS) entry which is preliminary data.</text>
</comment>
<keyword evidence="3" id="KW-0560">Oxidoreductase</keyword>
<dbReference type="InterPro" id="IPR023210">
    <property type="entry name" value="NADP_OxRdtase_dom"/>
</dbReference>
<dbReference type="STRING" id="1683.Bang102_007150"/>
<dbReference type="SUPFAM" id="SSF51430">
    <property type="entry name" value="NAD(P)-linked oxidoreductase"/>
    <property type="match status" value="1"/>
</dbReference>
<proteinExistence type="inferred from homology"/>
<evidence type="ECO:0000256" key="1">
    <source>
        <dbReference type="ARBA" id="ARBA00006515"/>
    </source>
</evidence>
<dbReference type="InterPro" id="IPR005399">
    <property type="entry name" value="K_chnl_volt-dep_bsu_KCNAB-rel"/>
</dbReference>
<dbReference type="EMBL" id="ABYS02000004">
    <property type="protein sequence ID" value="EEP21715.1"/>
    <property type="molecule type" value="Genomic_DNA"/>
</dbReference>